<evidence type="ECO:0000313" key="2">
    <source>
        <dbReference type="Proteomes" id="UP001601303"/>
    </source>
</evidence>
<reference evidence="1 2" key="1">
    <citation type="submission" date="2024-10" db="EMBL/GenBank/DDBJ databases">
        <title>The Natural Products Discovery Center: Release of the First 8490 Sequenced Strains for Exploring Actinobacteria Biosynthetic Diversity.</title>
        <authorList>
            <person name="Kalkreuter E."/>
            <person name="Kautsar S.A."/>
            <person name="Yang D."/>
            <person name="Bader C.D."/>
            <person name="Teijaro C.N."/>
            <person name="Fluegel L."/>
            <person name="Davis C.M."/>
            <person name="Simpson J.R."/>
            <person name="Lauterbach L."/>
            <person name="Steele A.D."/>
            <person name="Gui C."/>
            <person name="Meng S."/>
            <person name="Li G."/>
            <person name="Viehrig K."/>
            <person name="Ye F."/>
            <person name="Su P."/>
            <person name="Kiefer A.F."/>
            <person name="Nichols A."/>
            <person name="Cepeda A.J."/>
            <person name="Yan W."/>
            <person name="Fan B."/>
            <person name="Jiang Y."/>
            <person name="Adhikari A."/>
            <person name="Zheng C.-J."/>
            <person name="Schuster L."/>
            <person name="Cowan T.M."/>
            <person name="Smanski M.J."/>
            <person name="Chevrette M.G."/>
            <person name="De Carvalho L.P.S."/>
            <person name="Shen B."/>
        </authorList>
    </citation>
    <scope>NUCLEOTIDE SEQUENCE [LARGE SCALE GENOMIC DNA]</scope>
    <source>
        <strain evidence="1 2">NPDC006488</strain>
    </source>
</reference>
<name>A0ABW6MAF4_9ACTN</name>
<accession>A0ABW6MAF4</accession>
<dbReference type="Proteomes" id="UP001601303">
    <property type="component" value="Unassembled WGS sequence"/>
</dbReference>
<dbReference type="RefSeq" id="WP_388110837.1">
    <property type="nucleotide sequence ID" value="NZ_JBIAHM010000011.1"/>
</dbReference>
<sequence length="105" mass="11806">MLGTVLTVGGLLWGAGELRAEYRKLEWQMRGVSIILRSDMPADEKNRHIEMIIQPSSSWNDVKYLRELIRLFILEQAAGSLRVPLALTLLGVLLSTGASVWSLWV</sequence>
<protein>
    <recommendedName>
        <fullName evidence="3">ABC transporter permease</fullName>
    </recommendedName>
</protein>
<evidence type="ECO:0008006" key="3">
    <source>
        <dbReference type="Google" id="ProtNLM"/>
    </source>
</evidence>
<comment type="caution">
    <text evidence="1">The sequence shown here is derived from an EMBL/GenBank/DDBJ whole genome shotgun (WGS) entry which is preliminary data.</text>
</comment>
<dbReference type="EMBL" id="JBIAHM010000011">
    <property type="protein sequence ID" value="MFE9602744.1"/>
    <property type="molecule type" value="Genomic_DNA"/>
</dbReference>
<proteinExistence type="predicted"/>
<evidence type="ECO:0000313" key="1">
    <source>
        <dbReference type="EMBL" id="MFE9602744.1"/>
    </source>
</evidence>
<gene>
    <name evidence="1" type="ORF">ACFYNQ_29790</name>
</gene>
<organism evidence="1 2">
    <name type="scientific">Streptomyces hokutonensis</name>
    <dbReference type="NCBI Taxonomy" id="1306990"/>
    <lineage>
        <taxon>Bacteria</taxon>
        <taxon>Bacillati</taxon>
        <taxon>Actinomycetota</taxon>
        <taxon>Actinomycetes</taxon>
        <taxon>Kitasatosporales</taxon>
        <taxon>Streptomycetaceae</taxon>
        <taxon>Streptomyces</taxon>
    </lineage>
</organism>
<keyword evidence="2" id="KW-1185">Reference proteome</keyword>